<feature type="transmembrane region" description="Helical" evidence="1">
    <location>
        <begin position="128"/>
        <end position="151"/>
    </location>
</feature>
<dbReference type="EMBL" id="BOPD01000009">
    <property type="protein sequence ID" value="GIJ32310.1"/>
    <property type="molecule type" value="Genomic_DNA"/>
</dbReference>
<feature type="transmembrane region" description="Helical" evidence="1">
    <location>
        <begin position="89"/>
        <end position="108"/>
    </location>
</feature>
<dbReference type="NCBIfam" id="NF038403">
    <property type="entry name" value="perm_prefix_1"/>
    <property type="match status" value="1"/>
</dbReference>
<dbReference type="RefSeq" id="WP_093406181.1">
    <property type="nucleotide sequence ID" value="NZ_BOPD01000009.1"/>
</dbReference>
<dbReference type="InterPro" id="IPR047928">
    <property type="entry name" value="Perm_prefix_1"/>
</dbReference>
<keyword evidence="1" id="KW-0812">Transmembrane</keyword>
<proteinExistence type="predicted"/>
<protein>
    <submittedName>
        <fullName evidence="2">Uncharacterized protein</fullName>
    </submittedName>
</protein>
<reference evidence="2" key="1">
    <citation type="submission" date="2021-01" db="EMBL/GenBank/DDBJ databases">
        <title>Whole genome shotgun sequence of Verrucosispora sediminis NBRC 107745.</title>
        <authorList>
            <person name="Komaki H."/>
            <person name="Tamura T."/>
        </authorList>
    </citation>
    <scope>NUCLEOTIDE SEQUENCE</scope>
    <source>
        <strain evidence="2">NBRC 107745</strain>
    </source>
</reference>
<feature type="transmembrane region" description="Helical" evidence="1">
    <location>
        <begin position="163"/>
        <end position="186"/>
    </location>
</feature>
<keyword evidence="1" id="KW-1133">Transmembrane helix</keyword>
<feature type="transmembrane region" description="Helical" evidence="1">
    <location>
        <begin position="198"/>
        <end position="219"/>
    </location>
</feature>
<name>A0A9W5US67_9ACTN</name>
<organism evidence="2 3">
    <name type="scientific">Micromonospora sediminimaris</name>
    <dbReference type="NCBI Taxonomy" id="547162"/>
    <lineage>
        <taxon>Bacteria</taxon>
        <taxon>Bacillati</taxon>
        <taxon>Actinomycetota</taxon>
        <taxon>Actinomycetes</taxon>
        <taxon>Micromonosporales</taxon>
        <taxon>Micromonosporaceae</taxon>
        <taxon>Micromonospora</taxon>
    </lineage>
</organism>
<sequence length="223" mass="23138">MPVGDDVLVEEHLRQLAGRLRGPRRLRADLITEARHGLLDAAEAYRDSGLPAGEASRQAVADFGTPDQLAPAYQAELAVAALRGLSLRVVAIAAIGSIAGDLTWHGSSWSNGPRPPSGYLLLSQSVEWIWAGAFLLGLAGLVLVAATARSARPALTALARSAGVALTGTALLGAVAGAGLFSWSIVLWDAALTWPPMIIGMAVGVSAHLWLGSAARTWLLAAR</sequence>
<gene>
    <name evidence="2" type="ORF">Vse01_14580</name>
</gene>
<evidence type="ECO:0000256" key="1">
    <source>
        <dbReference type="SAM" id="Phobius"/>
    </source>
</evidence>
<accession>A0A9W5US67</accession>
<keyword evidence="3" id="KW-1185">Reference proteome</keyword>
<comment type="caution">
    <text evidence="2">The sequence shown here is derived from an EMBL/GenBank/DDBJ whole genome shotgun (WGS) entry which is preliminary data.</text>
</comment>
<evidence type="ECO:0000313" key="3">
    <source>
        <dbReference type="Proteomes" id="UP000607311"/>
    </source>
</evidence>
<dbReference type="Proteomes" id="UP000607311">
    <property type="component" value="Unassembled WGS sequence"/>
</dbReference>
<dbReference type="OrthoDB" id="5187995at2"/>
<keyword evidence="1" id="KW-0472">Membrane</keyword>
<dbReference type="AlphaFoldDB" id="A0A9W5US67"/>
<evidence type="ECO:0000313" key="2">
    <source>
        <dbReference type="EMBL" id="GIJ32310.1"/>
    </source>
</evidence>